<comment type="caution">
    <text evidence="2">The sequence shown here is derived from an EMBL/GenBank/DDBJ whole genome shotgun (WGS) entry which is preliminary data.</text>
</comment>
<evidence type="ECO:0000256" key="1">
    <source>
        <dbReference type="SAM" id="Phobius"/>
    </source>
</evidence>
<reference evidence="3" key="1">
    <citation type="submission" date="2019-01" db="EMBL/GenBank/DDBJ databases">
        <title>Cytophagaceae bacterium strain CAR-16.</title>
        <authorList>
            <person name="Chen W.-M."/>
        </authorList>
    </citation>
    <scope>NUCLEOTIDE SEQUENCE [LARGE SCALE GENOMIC DNA]</scope>
    <source>
        <strain evidence="3">WWJ-16</strain>
    </source>
</reference>
<feature type="transmembrane region" description="Helical" evidence="1">
    <location>
        <begin position="6"/>
        <end position="25"/>
    </location>
</feature>
<dbReference type="AlphaFoldDB" id="A0A4Q1KB00"/>
<sequence length="233" mass="26589">MENNSPWRSVLSVVILIIALVRIVMFCNRQNSAPNYNTDQQIQNMMQTQQETMQRVQEAQAAEAPKQLFIPYATLKETEDIVLLNRGIERLAKDSLFPFDLSTSLKLEKGTMFIRRPQAPIRFGFKGPNDVITWINDYTEKGTVSELLAATHPELKITKEDTSSERTKQIFYTYTHEGQNINGFGVCTTEDSGTIAMLFEHEKKTSAQLKTEFMTFVPTHFVKVTDDPNKTAQ</sequence>
<evidence type="ECO:0000313" key="2">
    <source>
        <dbReference type="EMBL" id="RXR23363.1"/>
    </source>
</evidence>
<protein>
    <submittedName>
        <fullName evidence="2">Uncharacterized protein</fullName>
    </submittedName>
</protein>
<keyword evidence="1" id="KW-0472">Membrane</keyword>
<organism evidence="2 3">
    <name type="scientific">Flavobacterium stagni</name>
    <dbReference type="NCBI Taxonomy" id="2506421"/>
    <lineage>
        <taxon>Bacteria</taxon>
        <taxon>Pseudomonadati</taxon>
        <taxon>Bacteroidota</taxon>
        <taxon>Flavobacteriia</taxon>
        <taxon>Flavobacteriales</taxon>
        <taxon>Flavobacteriaceae</taxon>
        <taxon>Flavobacterium</taxon>
    </lineage>
</organism>
<accession>A0A4Q1KB00</accession>
<dbReference type="Proteomes" id="UP000289857">
    <property type="component" value="Unassembled WGS sequence"/>
</dbReference>
<dbReference type="EMBL" id="SBKN01000002">
    <property type="protein sequence ID" value="RXR23363.1"/>
    <property type="molecule type" value="Genomic_DNA"/>
</dbReference>
<name>A0A4Q1KB00_9FLAO</name>
<evidence type="ECO:0000313" key="3">
    <source>
        <dbReference type="Proteomes" id="UP000289857"/>
    </source>
</evidence>
<keyword evidence="1" id="KW-0812">Transmembrane</keyword>
<gene>
    <name evidence="2" type="ORF">EQG61_05180</name>
</gene>
<dbReference type="RefSeq" id="WP_129460843.1">
    <property type="nucleotide sequence ID" value="NZ_SBKN01000002.1"/>
</dbReference>
<keyword evidence="1" id="KW-1133">Transmembrane helix</keyword>
<dbReference type="OrthoDB" id="758995at2"/>
<keyword evidence="3" id="KW-1185">Reference proteome</keyword>
<proteinExistence type="predicted"/>